<feature type="transmembrane region" description="Helical" evidence="1">
    <location>
        <begin position="116"/>
        <end position="135"/>
    </location>
</feature>
<feature type="domain" description="Phosphatidic acid phosphatase type 2/haloperoxidase" evidence="2">
    <location>
        <begin position="77"/>
        <end position="189"/>
    </location>
</feature>
<feature type="transmembrane region" description="Helical" evidence="1">
    <location>
        <begin position="48"/>
        <end position="72"/>
    </location>
</feature>
<feature type="transmembrane region" description="Helical" evidence="1">
    <location>
        <begin position="79"/>
        <end position="96"/>
    </location>
</feature>
<feature type="transmembrane region" description="Helical" evidence="1">
    <location>
        <begin position="147"/>
        <end position="166"/>
    </location>
</feature>
<accession>A0ABV2GE18</accession>
<dbReference type="InterPro" id="IPR036938">
    <property type="entry name" value="PAP2/HPO_sf"/>
</dbReference>
<dbReference type="Proteomes" id="UP001549099">
    <property type="component" value="Unassembled WGS sequence"/>
</dbReference>
<gene>
    <name evidence="3" type="ORF">ABID49_002442</name>
</gene>
<dbReference type="Pfam" id="PF01569">
    <property type="entry name" value="PAP2"/>
    <property type="match status" value="1"/>
</dbReference>
<sequence length="204" mass="22223">MNRNRWMVLGAAVAAALFAGLASALHTDWAIALDNRMADLLEGNRLLEFFTIFGDVRFIAIALLVGAIMLYIKRDWVGLLFLGISLGGGTILNQGLKQVFARQRPDIPDQLASFSFPSGHSQMGLLYLLTLALLFAGAAQSRAARRLIWAGILLLAVLIGSSRIALGRHFATDVLGGWLLGTAWFLLIAVLFIKYGGRSLRRKA</sequence>
<evidence type="ECO:0000256" key="1">
    <source>
        <dbReference type="SAM" id="Phobius"/>
    </source>
</evidence>
<dbReference type="GO" id="GO:0050380">
    <property type="term" value="F:undecaprenyl-diphosphatase activity"/>
    <property type="evidence" value="ECO:0007669"/>
    <property type="project" value="UniProtKB-EC"/>
</dbReference>
<keyword evidence="1" id="KW-0812">Transmembrane</keyword>
<dbReference type="InterPro" id="IPR000326">
    <property type="entry name" value="PAP2/HPO"/>
</dbReference>
<protein>
    <submittedName>
        <fullName evidence="3">Undecaprenyl-diphosphatase</fullName>
        <ecNumber evidence="3">3.6.1.27</ecNumber>
    </submittedName>
</protein>
<dbReference type="CDD" id="cd03392">
    <property type="entry name" value="PAP2_like_2"/>
    <property type="match status" value="1"/>
</dbReference>
<organism evidence="3 4">
    <name type="scientific">Bhargavaea ullalensis</name>
    <dbReference type="NCBI Taxonomy" id="1265685"/>
    <lineage>
        <taxon>Bacteria</taxon>
        <taxon>Bacillati</taxon>
        <taxon>Bacillota</taxon>
        <taxon>Bacilli</taxon>
        <taxon>Bacillales</taxon>
        <taxon>Caryophanaceae</taxon>
        <taxon>Bhargavaea</taxon>
    </lineage>
</organism>
<keyword evidence="3" id="KW-0378">Hydrolase</keyword>
<dbReference type="EMBL" id="JBEPLW010000025">
    <property type="protein sequence ID" value="MET3576513.1"/>
    <property type="molecule type" value="Genomic_DNA"/>
</dbReference>
<dbReference type="PANTHER" id="PTHR14969:SF13">
    <property type="entry name" value="AT30094P"/>
    <property type="match status" value="1"/>
</dbReference>
<dbReference type="SUPFAM" id="SSF48317">
    <property type="entry name" value="Acid phosphatase/Vanadium-dependent haloperoxidase"/>
    <property type="match status" value="1"/>
</dbReference>
<evidence type="ECO:0000313" key="3">
    <source>
        <dbReference type="EMBL" id="MET3576513.1"/>
    </source>
</evidence>
<dbReference type="RefSeq" id="WP_354198624.1">
    <property type="nucleotide sequence ID" value="NZ_JBEPLW010000025.1"/>
</dbReference>
<dbReference type="SMART" id="SM00014">
    <property type="entry name" value="acidPPc"/>
    <property type="match status" value="1"/>
</dbReference>
<dbReference type="PANTHER" id="PTHR14969">
    <property type="entry name" value="SPHINGOSINE-1-PHOSPHATE PHOSPHOHYDROLASE"/>
    <property type="match status" value="1"/>
</dbReference>
<keyword evidence="1" id="KW-0472">Membrane</keyword>
<feature type="transmembrane region" description="Helical" evidence="1">
    <location>
        <begin position="178"/>
        <end position="197"/>
    </location>
</feature>
<evidence type="ECO:0000259" key="2">
    <source>
        <dbReference type="SMART" id="SM00014"/>
    </source>
</evidence>
<keyword evidence="4" id="KW-1185">Reference proteome</keyword>
<comment type="caution">
    <text evidence="3">The sequence shown here is derived from an EMBL/GenBank/DDBJ whole genome shotgun (WGS) entry which is preliminary data.</text>
</comment>
<keyword evidence="1" id="KW-1133">Transmembrane helix</keyword>
<evidence type="ECO:0000313" key="4">
    <source>
        <dbReference type="Proteomes" id="UP001549099"/>
    </source>
</evidence>
<name>A0ABV2GE18_9BACL</name>
<dbReference type="EC" id="3.6.1.27" evidence="3"/>
<reference evidence="3 4" key="1">
    <citation type="submission" date="2024-06" db="EMBL/GenBank/DDBJ databases">
        <title>Genomic Encyclopedia of Type Strains, Phase IV (KMG-IV): sequencing the most valuable type-strain genomes for metagenomic binning, comparative biology and taxonomic classification.</title>
        <authorList>
            <person name="Goeker M."/>
        </authorList>
    </citation>
    <scope>NUCLEOTIDE SEQUENCE [LARGE SCALE GENOMIC DNA]</scope>
    <source>
        <strain evidence="3 4">DSM 26128</strain>
    </source>
</reference>
<dbReference type="Gene3D" id="1.20.144.10">
    <property type="entry name" value="Phosphatidic acid phosphatase type 2/haloperoxidase"/>
    <property type="match status" value="2"/>
</dbReference>
<proteinExistence type="predicted"/>